<keyword evidence="6 13" id="KW-0812">Transmembrane</keyword>
<dbReference type="InterPro" id="IPR011577">
    <property type="entry name" value="Cyt_b561_bac/Ni-Hgenase"/>
</dbReference>
<evidence type="ECO:0000256" key="6">
    <source>
        <dbReference type="ARBA" id="ARBA00022692"/>
    </source>
</evidence>
<protein>
    <submittedName>
        <fullName evidence="15">Cytochrome b</fullName>
    </submittedName>
</protein>
<evidence type="ECO:0000256" key="7">
    <source>
        <dbReference type="ARBA" id="ARBA00022723"/>
    </source>
</evidence>
<evidence type="ECO:0000313" key="15">
    <source>
        <dbReference type="EMBL" id="MFC3678257.1"/>
    </source>
</evidence>
<keyword evidence="7" id="KW-0479">Metal-binding</keyword>
<feature type="transmembrane region" description="Helical" evidence="13">
    <location>
        <begin position="46"/>
        <end position="67"/>
    </location>
</feature>
<gene>
    <name evidence="15" type="ORF">ACFOOQ_22120</name>
</gene>
<reference evidence="16" key="1">
    <citation type="journal article" date="2019" name="Int. J. Syst. Evol. Microbiol.">
        <title>The Global Catalogue of Microorganisms (GCM) 10K type strain sequencing project: providing services to taxonomists for standard genome sequencing and annotation.</title>
        <authorList>
            <consortium name="The Broad Institute Genomics Platform"/>
            <consortium name="The Broad Institute Genome Sequencing Center for Infectious Disease"/>
            <person name="Wu L."/>
            <person name="Ma J."/>
        </authorList>
    </citation>
    <scope>NUCLEOTIDE SEQUENCE [LARGE SCALE GENOMIC DNA]</scope>
    <source>
        <strain evidence="16">KCTC 42182</strain>
    </source>
</reference>
<keyword evidence="8" id="KW-0249">Electron transport</keyword>
<evidence type="ECO:0000256" key="4">
    <source>
        <dbReference type="ARBA" id="ARBA00022475"/>
    </source>
</evidence>
<feature type="domain" description="Cytochrome b561 bacterial/Ni-hydrogenase" evidence="14">
    <location>
        <begin position="9"/>
        <end position="178"/>
    </location>
</feature>
<dbReference type="RefSeq" id="WP_379729875.1">
    <property type="nucleotide sequence ID" value="NZ_JBHRYJ010000008.1"/>
</dbReference>
<dbReference type="Gene3D" id="1.20.950.20">
    <property type="entry name" value="Transmembrane di-heme cytochromes, Chain C"/>
    <property type="match status" value="1"/>
</dbReference>
<evidence type="ECO:0000256" key="9">
    <source>
        <dbReference type="ARBA" id="ARBA00022989"/>
    </source>
</evidence>
<dbReference type="InterPro" id="IPR052168">
    <property type="entry name" value="Cytochrome_b561_oxidase"/>
</dbReference>
<comment type="similarity">
    <text evidence="12">Belongs to the cytochrome b561 family.</text>
</comment>
<evidence type="ECO:0000256" key="10">
    <source>
        <dbReference type="ARBA" id="ARBA00023004"/>
    </source>
</evidence>
<evidence type="ECO:0000256" key="13">
    <source>
        <dbReference type="SAM" id="Phobius"/>
    </source>
</evidence>
<evidence type="ECO:0000256" key="11">
    <source>
        <dbReference type="ARBA" id="ARBA00023136"/>
    </source>
</evidence>
<dbReference type="PANTHER" id="PTHR30529">
    <property type="entry name" value="CYTOCHROME B561"/>
    <property type="match status" value="1"/>
</dbReference>
<evidence type="ECO:0000256" key="2">
    <source>
        <dbReference type="ARBA" id="ARBA00004651"/>
    </source>
</evidence>
<keyword evidence="4" id="KW-1003">Cell membrane</keyword>
<keyword evidence="10" id="KW-0408">Iron</keyword>
<evidence type="ECO:0000256" key="1">
    <source>
        <dbReference type="ARBA" id="ARBA00001970"/>
    </source>
</evidence>
<dbReference type="Proteomes" id="UP001595711">
    <property type="component" value="Unassembled WGS sequence"/>
</dbReference>
<sequence>MSSLSPPLRFTLPARLFHWTIAAMIVLLYATDYLREAAERGSALRTTILAAHTTIGILVLGLTILRLGWRLHAGAPAPLGHSPLLRFAASTGHATLYGITLIMPVFGYLRLATRDQVTSFFGFPIQSVTGKVPWLYDIAHFIHGEFGEIFIIVVVAGHVAAALWHHYIIRDDTLRRMI</sequence>
<evidence type="ECO:0000256" key="5">
    <source>
        <dbReference type="ARBA" id="ARBA00022617"/>
    </source>
</evidence>
<comment type="caution">
    <text evidence="15">The sequence shown here is derived from an EMBL/GenBank/DDBJ whole genome shotgun (WGS) entry which is preliminary data.</text>
</comment>
<feature type="transmembrane region" description="Helical" evidence="13">
    <location>
        <begin position="149"/>
        <end position="169"/>
    </location>
</feature>
<dbReference type="EMBL" id="JBHRYJ010000008">
    <property type="protein sequence ID" value="MFC3678257.1"/>
    <property type="molecule type" value="Genomic_DNA"/>
</dbReference>
<keyword evidence="3" id="KW-0813">Transport</keyword>
<evidence type="ECO:0000256" key="8">
    <source>
        <dbReference type="ARBA" id="ARBA00022982"/>
    </source>
</evidence>
<organism evidence="15 16">
    <name type="scientific">Ferrovibrio xuzhouensis</name>
    <dbReference type="NCBI Taxonomy" id="1576914"/>
    <lineage>
        <taxon>Bacteria</taxon>
        <taxon>Pseudomonadati</taxon>
        <taxon>Pseudomonadota</taxon>
        <taxon>Alphaproteobacteria</taxon>
        <taxon>Rhodospirillales</taxon>
        <taxon>Rhodospirillaceae</taxon>
        <taxon>Ferrovibrio</taxon>
    </lineage>
</organism>
<keyword evidence="5" id="KW-0349">Heme</keyword>
<evidence type="ECO:0000313" key="16">
    <source>
        <dbReference type="Proteomes" id="UP001595711"/>
    </source>
</evidence>
<dbReference type="PANTHER" id="PTHR30529:SF1">
    <property type="entry name" value="CYTOCHROME B561 HOMOLOG 2"/>
    <property type="match status" value="1"/>
</dbReference>
<keyword evidence="11 13" id="KW-0472">Membrane</keyword>
<feature type="transmembrane region" description="Helical" evidence="13">
    <location>
        <begin position="16"/>
        <end position="34"/>
    </location>
</feature>
<dbReference type="InterPro" id="IPR016174">
    <property type="entry name" value="Di-haem_cyt_TM"/>
</dbReference>
<dbReference type="SUPFAM" id="SSF81342">
    <property type="entry name" value="Transmembrane di-heme cytochromes"/>
    <property type="match status" value="1"/>
</dbReference>
<evidence type="ECO:0000259" key="14">
    <source>
        <dbReference type="Pfam" id="PF01292"/>
    </source>
</evidence>
<keyword evidence="9 13" id="KW-1133">Transmembrane helix</keyword>
<feature type="transmembrane region" description="Helical" evidence="13">
    <location>
        <begin position="121"/>
        <end position="143"/>
    </location>
</feature>
<comment type="subcellular location">
    <subcellularLocation>
        <location evidence="2">Cell membrane</location>
        <topology evidence="2">Multi-pass membrane protein</topology>
    </subcellularLocation>
</comment>
<proteinExistence type="inferred from homology"/>
<name>A0ABV7VMD4_9PROT</name>
<feature type="transmembrane region" description="Helical" evidence="13">
    <location>
        <begin position="87"/>
        <end position="109"/>
    </location>
</feature>
<evidence type="ECO:0000256" key="12">
    <source>
        <dbReference type="ARBA" id="ARBA00037975"/>
    </source>
</evidence>
<dbReference type="Pfam" id="PF01292">
    <property type="entry name" value="Ni_hydr_CYTB"/>
    <property type="match status" value="1"/>
</dbReference>
<comment type="cofactor">
    <cofactor evidence="1">
        <name>heme b</name>
        <dbReference type="ChEBI" id="CHEBI:60344"/>
    </cofactor>
</comment>
<evidence type="ECO:0000256" key="3">
    <source>
        <dbReference type="ARBA" id="ARBA00022448"/>
    </source>
</evidence>
<accession>A0ABV7VMD4</accession>
<keyword evidence="16" id="KW-1185">Reference proteome</keyword>